<dbReference type="AlphaFoldDB" id="A0A1G6PB43"/>
<dbReference type="RefSeq" id="WP_072842920.1">
    <property type="nucleotide sequence ID" value="NZ_FNAB01000001.1"/>
</dbReference>
<keyword evidence="3" id="KW-1185">Reference proteome</keyword>
<feature type="region of interest" description="Disordered" evidence="1">
    <location>
        <begin position="43"/>
        <end position="63"/>
    </location>
</feature>
<evidence type="ECO:0000256" key="1">
    <source>
        <dbReference type="SAM" id="MobiDB-lite"/>
    </source>
</evidence>
<dbReference type="InterPro" id="IPR028037">
    <property type="entry name" value="Antitoxin_Rv0909/MT0933"/>
</dbReference>
<gene>
    <name evidence="2" type="ORF">SAMN05444580_101847</name>
</gene>
<dbReference type="EMBL" id="FNAB01000001">
    <property type="protein sequence ID" value="SDC77383.1"/>
    <property type="molecule type" value="Genomic_DNA"/>
</dbReference>
<dbReference type="Pfam" id="PF14013">
    <property type="entry name" value="MT0933_antitox"/>
    <property type="match status" value="1"/>
</dbReference>
<sequence>MGFMDTLKGLFGKGQQLASEHSDKIEGAIDKAGDIVDQKTGGKYAQHVDKAQDAAKKVIPPKQ</sequence>
<organism evidence="2 3">
    <name type="scientific">Rhodococcus tukisamuensis</name>
    <dbReference type="NCBI Taxonomy" id="168276"/>
    <lineage>
        <taxon>Bacteria</taxon>
        <taxon>Bacillati</taxon>
        <taxon>Actinomycetota</taxon>
        <taxon>Actinomycetes</taxon>
        <taxon>Mycobacteriales</taxon>
        <taxon>Nocardiaceae</taxon>
        <taxon>Rhodococcus</taxon>
    </lineage>
</organism>
<name>A0A1G6PB43_9NOCA</name>
<feature type="compositionally biased region" description="Basic and acidic residues" evidence="1">
    <location>
        <begin position="46"/>
        <end position="56"/>
    </location>
</feature>
<dbReference type="Proteomes" id="UP000199417">
    <property type="component" value="Unassembled WGS sequence"/>
</dbReference>
<reference evidence="2 3" key="1">
    <citation type="submission" date="2016-10" db="EMBL/GenBank/DDBJ databases">
        <authorList>
            <person name="de Groot N.N."/>
        </authorList>
    </citation>
    <scope>NUCLEOTIDE SEQUENCE [LARGE SCALE GENOMIC DNA]</scope>
    <source>
        <strain evidence="2 3">JCM 11308</strain>
    </source>
</reference>
<evidence type="ECO:0000313" key="2">
    <source>
        <dbReference type="EMBL" id="SDC77383.1"/>
    </source>
</evidence>
<protein>
    <submittedName>
        <fullName evidence="2">MT0933-like antitoxin protein</fullName>
    </submittedName>
</protein>
<dbReference type="STRING" id="168276.SAMN05444580_101847"/>
<proteinExistence type="predicted"/>
<accession>A0A1G6PB43</accession>
<evidence type="ECO:0000313" key="3">
    <source>
        <dbReference type="Proteomes" id="UP000199417"/>
    </source>
</evidence>